<dbReference type="PRINTS" id="PR00038">
    <property type="entry name" value="HTHLUXR"/>
</dbReference>
<evidence type="ECO:0000256" key="2">
    <source>
        <dbReference type="ARBA" id="ARBA00023125"/>
    </source>
</evidence>
<dbReference type="GO" id="GO:0003677">
    <property type="term" value="F:DNA binding"/>
    <property type="evidence" value="ECO:0007669"/>
    <property type="project" value="UniProtKB-KW"/>
</dbReference>
<dbReference type="InterPro" id="IPR000792">
    <property type="entry name" value="Tscrpt_reg_LuxR_C"/>
</dbReference>
<protein>
    <submittedName>
        <fullName evidence="6">AAA family ATPase</fullName>
    </submittedName>
</protein>
<accession>A0A5N5ZV39</accession>
<organism evidence="6 7">
    <name type="scientific">Streptomyces mimosae</name>
    <dbReference type="NCBI Taxonomy" id="2586635"/>
    <lineage>
        <taxon>Bacteria</taxon>
        <taxon>Bacillati</taxon>
        <taxon>Actinomycetota</taxon>
        <taxon>Actinomycetes</taxon>
        <taxon>Kitasatosporales</taxon>
        <taxon>Streptomycetaceae</taxon>
        <taxon>Streptomyces</taxon>
    </lineage>
</organism>
<evidence type="ECO:0000256" key="1">
    <source>
        <dbReference type="ARBA" id="ARBA00023015"/>
    </source>
</evidence>
<dbReference type="PROSITE" id="PS50043">
    <property type="entry name" value="HTH_LUXR_2"/>
    <property type="match status" value="1"/>
</dbReference>
<keyword evidence="7" id="KW-1185">Reference proteome</keyword>
<dbReference type="Gene3D" id="1.10.10.10">
    <property type="entry name" value="Winged helix-like DNA-binding domain superfamily/Winged helix DNA-binding domain"/>
    <property type="match status" value="1"/>
</dbReference>
<name>A0A5N5ZV39_9ACTN</name>
<dbReference type="Pfam" id="PF13191">
    <property type="entry name" value="AAA_16"/>
    <property type="match status" value="1"/>
</dbReference>
<evidence type="ECO:0000313" key="6">
    <source>
        <dbReference type="EMBL" id="KAB8159586.1"/>
    </source>
</evidence>
<dbReference type="RefSeq" id="WP_139674713.1">
    <property type="nucleotide sequence ID" value="NZ_VDLY02000024.1"/>
</dbReference>
<dbReference type="InterPro" id="IPR027417">
    <property type="entry name" value="P-loop_NTPase"/>
</dbReference>
<dbReference type="SUPFAM" id="SSF52540">
    <property type="entry name" value="P-loop containing nucleoside triphosphate hydrolases"/>
    <property type="match status" value="1"/>
</dbReference>
<reference evidence="6" key="1">
    <citation type="submission" date="2019-10" db="EMBL/GenBank/DDBJ databases">
        <title>Nonomuraea sp. nov., isolated from Phyllanthus amarus.</title>
        <authorList>
            <person name="Klykleung N."/>
            <person name="Tanasupawat S."/>
        </authorList>
    </citation>
    <scope>NUCLEOTIDE SEQUENCE [LARGE SCALE GENOMIC DNA]</scope>
    <source>
        <strain evidence="6">3MP-10</strain>
    </source>
</reference>
<dbReference type="SUPFAM" id="SSF46894">
    <property type="entry name" value="C-terminal effector domain of the bipartite response regulators"/>
    <property type="match status" value="1"/>
</dbReference>
<dbReference type="GO" id="GO:0006355">
    <property type="term" value="P:regulation of DNA-templated transcription"/>
    <property type="evidence" value="ECO:0007669"/>
    <property type="project" value="InterPro"/>
</dbReference>
<evidence type="ECO:0000256" key="4">
    <source>
        <dbReference type="SAM" id="MobiDB-lite"/>
    </source>
</evidence>
<dbReference type="OrthoDB" id="4500249at2"/>
<gene>
    <name evidence="6" type="ORF">FH607_028275</name>
</gene>
<dbReference type="AlphaFoldDB" id="A0A5N5ZV39"/>
<evidence type="ECO:0000259" key="5">
    <source>
        <dbReference type="PROSITE" id="PS50043"/>
    </source>
</evidence>
<keyword evidence="3" id="KW-0804">Transcription</keyword>
<keyword evidence="1" id="KW-0805">Transcription regulation</keyword>
<evidence type="ECO:0000256" key="3">
    <source>
        <dbReference type="ARBA" id="ARBA00023163"/>
    </source>
</evidence>
<dbReference type="PANTHER" id="PTHR44688:SF16">
    <property type="entry name" value="DNA-BINDING TRANSCRIPTIONAL ACTIVATOR DEVR_DOSR"/>
    <property type="match status" value="1"/>
</dbReference>
<dbReference type="Pfam" id="PF00196">
    <property type="entry name" value="GerE"/>
    <property type="match status" value="1"/>
</dbReference>
<dbReference type="EMBL" id="VDLY02000024">
    <property type="protein sequence ID" value="KAB8159586.1"/>
    <property type="molecule type" value="Genomic_DNA"/>
</dbReference>
<dbReference type="PANTHER" id="PTHR44688">
    <property type="entry name" value="DNA-BINDING TRANSCRIPTIONAL ACTIVATOR DEVR_DOSR"/>
    <property type="match status" value="1"/>
</dbReference>
<dbReference type="CDD" id="cd06170">
    <property type="entry name" value="LuxR_C_like"/>
    <property type="match status" value="1"/>
</dbReference>
<dbReference type="InterPro" id="IPR016032">
    <property type="entry name" value="Sig_transdc_resp-reg_C-effctor"/>
</dbReference>
<keyword evidence="2" id="KW-0238">DNA-binding</keyword>
<proteinExistence type="predicted"/>
<comment type="caution">
    <text evidence="6">The sequence shown here is derived from an EMBL/GenBank/DDBJ whole genome shotgun (WGS) entry which is preliminary data.</text>
</comment>
<feature type="region of interest" description="Disordered" evidence="4">
    <location>
        <begin position="139"/>
        <end position="161"/>
    </location>
</feature>
<dbReference type="InterPro" id="IPR036388">
    <property type="entry name" value="WH-like_DNA-bd_sf"/>
</dbReference>
<sequence>MCLPDFPRNSRGVYRRQRTWPPFTDALGDDLNVADRLQAPSLTTVRRAELCQLVEQLDGLRLRQSRIVDVVGDPGTGKSRLLSAFRRETQRRGTTTVSGCCSEAEQGIPLHAFGPLLDGHLFDGVIGEAGLCHTEIMPTSTRDSAADPTMTHQPDGTSGERSRYSAYTAVRYHIGRRVPASGMVLYLDDFHWADPCSAEFVDYLMRWPLDVPLLVVIARRPRQSSAPLRNSLSEGIANGSATQLQLGPLSLEQSAEVLGVERTDWRVERLHRVGGGNPLYLQALWDSAGNTDLGSLCAETDPTSVDGATGVSLPLSEINTLPADDWSVTAATVLLGDNADRSSIARVSGLHPLRVSAAINRLSRRDLLRPMAGGAGVRLRHPALRTLLYPHINQEWRTRAHRVTARVLAERGAPPQDLATHLEFAIDQGDPGGAEVLVRGAREVAYSNPAKAARWLKRALPHLHRPPAAGPGPVGGPEATGTPVMEVSTLLARVLGMSGQLAESRRLSHAVLLVLPHSEAALQASNAAFCALMDCQLGHYTEARAMLKARSDNPRPIPFAEAVDVRVAELFIHLLSGRRDLGAPDPLPKPSATESGDALSMAGAHAVRALRAVLLERPLAALRALDEGAAAFDGLSDATLRRRPEYLVLLAATELQADHHPEAKRHFERAAGILRASGQRHLLPMALAGLASACARAGTPRELREAVNGTRAAAWQIGSKPLGAAADALEEAYGRLAEHDHWADAIHTPEDTAAVPPPMAFPWRADRVIRAVGLPGGAALSERQLTLAFTKPWGGSELPLLPKPSRPAYIEMLLNAVVISGGDKRTGVCWTSPLEGGLRRLLESSGLAYTTAVRAHVLRAQGGFTAAASLYRVAAELFGVAGLHQDQRRMVVLAESCRARENPALPRSNAVPEVEPPQETDTDHEALRSLTAREREVAQLAGVGLRTKEIAERLNLSPRTVSVHLTHIYQKTQVRSRTELVRMMARVERAVGVRDAEPSG</sequence>
<dbReference type="InterPro" id="IPR041664">
    <property type="entry name" value="AAA_16"/>
</dbReference>
<evidence type="ECO:0000313" key="7">
    <source>
        <dbReference type="Proteomes" id="UP000314251"/>
    </source>
</evidence>
<dbReference type="Proteomes" id="UP000314251">
    <property type="component" value="Unassembled WGS sequence"/>
</dbReference>
<dbReference type="SMART" id="SM00421">
    <property type="entry name" value="HTH_LUXR"/>
    <property type="match status" value="1"/>
</dbReference>
<dbReference type="PROSITE" id="PS00622">
    <property type="entry name" value="HTH_LUXR_1"/>
    <property type="match status" value="1"/>
</dbReference>
<feature type="domain" description="HTH luxR-type" evidence="5">
    <location>
        <begin position="923"/>
        <end position="988"/>
    </location>
</feature>